<feature type="non-terminal residue" evidence="2">
    <location>
        <position position="1"/>
    </location>
</feature>
<keyword evidence="1" id="KW-0812">Transmembrane</keyword>
<dbReference type="Proteomes" id="UP000554482">
    <property type="component" value="Unassembled WGS sequence"/>
</dbReference>
<comment type="caution">
    <text evidence="2">The sequence shown here is derived from an EMBL/GenBank/DDBJ whole genome shotgun (WGS) entry which is preliminary data.</text>
</comment>
<sequence length="121" mass="13358">QSHLRAAAAIMSIVMAVAILSSIAMHYAANSDGYVQQVISTFLLTHMVKRGGRRGSEGGGEEDGDILPRERSWEGKRMEKGYSSSCSSPAAYVYRSERFFYQVSNLSPLFSFKALMEGFGY</sequence>
<accession>A0A7J6USP8</accession>
<keyword evidence="1" id="KW-0472">Membrane</keyword>
<evidence type="ECO:0000313" key="3">
    <source>
        <dbReference type="Proteomes" id="UP000554482"/>
    </source>
</evidence>
<keyword evidence="1" id="KW-1133">Transmembrane helix</keyword>
<protein>
    <submittedName>
        <fullName evidence="2">Uncharacterized protein</fullName>
    </submittedName>
</protein>
<proteinExistence type="predicted"/>
<dbReference type="AlphaFoldDB" id="A0A7J6USP8"/>
<dbReference type="EMBL" id="JABWDY010043803">
    <property type="protein sequence ID" value="KAF5175613.1"/>
    <property type="molecule type" value="Genomic_DNA"/>
</dbReference>
<gene>
    <name evidence="2" type="ORF">FRX31_034800</name>
</gene>
<keyword evidence="3" id="KW-1185">Reference proteome</keyword>
<evidence type="ECO:0000313" key="2">
    <source>
        <dbReference type="EMBL" id="KAF5175613.1"/>
    </source>
</evidence>
<organism evidence="2 3">
    <name type="scientific">Thalictrum thalictroides</name>
    <name type="common">Rue-anemone</name>
    <name type="synonym">Anemone thalictroides</name>
    <dbReference type="NCBI Taxonomy" id="46969"/>
    <lineage>
        <taxon>Eukaryota</taxon>
        <taxon>Viridiplantae</taxon>
        <taxon>Streptophyta</taxon>
        <taxon>Embryophyta</taxon>
        <taxon>Tracheophyta</taxon>
        <taxon>Spermatophyta</taxon>
        <taxon>Magnoliopsida</taxon>
        <taxon>Ranunculales</taxon>
        <taxon>Ranunculaceae</taxon>
        <taxon>Thalictroideae</taxon>
        <taxon>Thalictrum</taxon>
    </lineage>
</organism>
<feature type="transmembrane region" description="Helical" evidence="1">
    <location>
        <begin position="7"/>
        <end position="29"/>
    </location>
</feature>
<reference evidence="2 3" key="1">
    <citation type="submission" date="2020-06" db="EMBL/GenBank/DDBJ databases">
        <title>Transcriptomic and genomic resources for Thalictrum thalictroides and T. hernandezii: Facilitating candidate gene discovery in an emerging model plant lineage.</title>
        <authorList>
            <person name="Arias T."/>
            <person name="Riano-Pachon D.M."/>
            <person name="Di Stilio V.S."/>
        </authorList>
    </citation>
    <scope>NUCLEOTIDE SEQUENCE [LARGE SCALE GENOMIC DNA]</scope>
    <source>
        <strain evidence="3">cv. WT478/WT964</strain>
        <tissue evidence="2">Leaves</tissue>
    </source>
</reference>
<name>A0A7J6USP8_THATH</name>
<evidence type="ECO:0000256" key="1">
    <source>
        <dbReference type="SAM" id="Phobius"/>
    </source>
</evidence>